<evidence type="ECO:0000256" key="1">
    <source>
        <dbReference type="SAM" id="Phobius"/>
    </source>
</evidence>
<feature type="transmembrane region" description="Helical" evidence="1">
    <location>
        <begin position="84"/>
        <end position="103"/>
    </location>
</feature>
<sequence>MTQDIGTTGGVAIGIAVLFTVVLCGYISYATKPDAANGVKVTGPRSWPLAKVLVERLSRFVAAVLLGVLFGIGCLAVTKEEDHPLAATIATIFWVIALISYLLPLAPLFKKALIFGPLLWQYVSR</sequence>
<keyword evidence="1" id="KW-0472">Membrane</keyword>
<dbReference type="Proteomes" id="UP001313282">
    <property type="component" value="Unassembled WGS sequence"/>
</dbReference>
<proteinExistence type="predicted"/>
<accession>A0AAN8MLS5</accession>
<keyword evidence="3" id="KW-1185">Reference proteome</keyword>
<evidence type="ECO:0000313" key="2">
    <source>
        <dbReference type="EMBL" id="KAK6339749.1"/>
    </source>
</evidence>
<reference evidence="2 3" key="1">
    <citation type="submission" date="2019-10" db="EMBL/GenBank/DDBJ databases">
        <authorList>
            <person name="Palmer J.M."/>
        </authorList>
    </citation>
    <scope>NUCLEOTIDE SEQUENCE [LARGE SCALE GENOMIC DNA]</scope>
    <source>
        <strain evidence="2 3">TWF718</strain>
    </source>
</reference>
<feature type="transmembrane region" description="Helical" evidence="1">
    <location>
        <begin position="12"/>
        <end position="30"/>
    </location>
</feature>
<name>A0AAN8MLS5_9PEZI</name>
<comment type="caution">
    <text evidence="2">The sequence shown here is derived from an EMBL/GenBank/DDBJ whole genome shotgun (WGS) entry which is preliminary data.</text>
</comment>
<evidence type="ECO:0000313" key="3">
    <source>
        <dbReference type="Proteomes" id="UP001313282"/>
    </source>
</evidence>
<feature type="transmembrane region" description="Helical" evidence="1">
    <location>
        <begin position="60"/>
        <end position="78"/>
    </location>
</feature>
<keyword evidence="1" id="KW-0812">Transmembrane</keyword>
<protein>
    <submittedName>
        <fullName evidence="2">Uncharacterized protein</fullName>
    </submittedName>
</protein>
<gene>
    <name evidence="2" type="ORF">TWF718_009143</name>
</gene>
<organism evidence="2 3">
    <name type="scientific">Orbilia javanica</name>
    <dbReference type="NCBI Taxonomy" id="47235"/>
    <lineage>
        <taxon>Eukaryota</taxon>
        <taxon>Fungi</taxon>
        <taxon>Dikarya</taxon>
        <taxon>Ascomycota</taxon>
        <taxon>Pezizomycotina</taxon>
        <taxon>Orbiliomycetes</taxon>
        <taxon>Orbiliales</taxon>
        <taxon>Orbiliaceae</taxon>
        <taxon>Orbilia</taxon>
    </lineage>
</organism>
<keyword evidence="1" id="KW-1133">Transmembrane helix</keyword>
<dbReference type="EMBL" id="JAVHNR010000006">
    <property type="protein sequence ID" value="KAK6339749.1"/>
    <property type="molecule type" value="Genomic_DNA"/>
</dbReference>
<dbReference type="AlphaFoldDB" id="A0AAN8MLS5"/>